<evidence type="ECO:0000313" key="2">
    <source>
        <dbReference type="EMBL" id="KAF5206475.1"/>
    </source>
</evidence>
<dbReference type="OrthoDB" id="686198at2759"/>
<proteinExistence type="predicted"/>
<keyword evidence="3" id="KW-1185">Reference proteome</keyword>
<feature type="compositionally biased region" description="Polar residues" evidence="1">
    <location>
        <begin position="90"/>
        <end position="102"/>
    </location>
</feature>
<comment type="caution">
    <text evidence="2">The sequence shown here is derived from an EMBL/GenBank/DDBJ whole genome shotgun (WGS) entry which is preliminary data.</text>
</comment>
<dbReference type="EMBL" id="JABWDY010002673">
    <property type="protein sequence ID" value="KAF5206475.1"/>
    <property type="molecule type" value="Genomic_DNA"/>
</dbReference>
<sequence length="247" mass="28574">MMSCIYLLERDTGGEKLKGKYNRLRIRHRLFLDLLEHTGVTFDTASNVVFAAEEVWQMFYKKNRAYKSFRKLGCKNYQLLGQVFDKSTATGGLHHPSTQLPPTSDEERQTEEDFMNKGTHVTESGTSSSKGKRPAEDFVPGCIRVKESKFERLDSCLQMWASSLEARAQKDLAKATKYKDEQPSNKATSPVSDPYSIEECMDVLEMMEDVSDESYNKALEKFKDNDWRKMFIKMSTPRRKMWVDRLS</sequence>
<dbReference type="PANTHER" id="PTHR47584:SF14">
    <property type="entry name" value="L10-INTERACTING MYB DOMAIN-CONTAINING PROTEIN-LIKE"/>
    <property type="match status" value="1"/>
</dbReference>
<dbReference type="Proteomes" id="UP000554482">
    <property type="component" value="Unassembled WGS sequence"/>
</dbReference>
<protein>
    <recommendedName>
        <fullName evidence="4">Myb/SANT-like domain-containing protein</fullName>
    </recommendedName>
</protein>
<dbReference type="AlphaFoldDB" id="A0A7J6XCB9"/>
<reference evidence="2 3" key="1">
    <citation type="submission" date="2020-06" db="EMBL/GenBank/DDBJ databases">
        <title>Transcriptomic and genomic resources for Thalictrum thalictroides and T. hernandezii: Facilitating candidate gene discovery in an emerging model plant lineage.</title>
        <authorList>
            <person name="Arias T."/>
            <person name="Riano-Pachon D.M."/>
            <person name="Di Stilio V.S."/>
        </authorList>
    </citation>
    <scope>NUCLEOTIDE SEQUENCE [LARGE SCALE GENOMIC DNA]</scope>
    <source>
        <strain evidence="3">cv. WT478/WT964</strain>
        <tissue evidence="2">Leaves</tissue>
    </source>
</reference>
<dbReference type="InterPro" id="IPR045026">
    <property type="entry name" value="LIMYB"/>
</dbReference>
<feature type="region of interest" description="Disordered" evidence="1">
    <location>
        <begin position="90"/>
        <end position="110"/>
    </location>
</feature>
<evidence type="ECO:0008006" key="4">
    <source>
        <dbReference type="Google" id="ProtNLM"/>
    </source>
</evidence>
<name>A0A7J6XCB9_THATH</name>
<accession>A0A7J6XCB9</accession>
<evidence type="ECO:0000256" key="1">
    <source>
        <dbReference type="SAM" id="MobiDB-lite"/>
    </source>
</evidence>
<gene>
    <name evidence="2" type="ORF">FRX31_003938</name>
</gene>
<dbReference type="PANTHER" id="PTHR47584">
    <property type="match status" value="1"/>
</dbReference>
<evidence type="ECO:0000313" key="3">
    <source>
        <dbReference type="Proteomes" id="UP000554482"/>
    </source>
</evidence>
<organism evidence="2 3">
    <name type="scientific">Thalictrum thalictroides</name>
    <name type="common">Rue-anemone</name>
    <name type="synonym">Anemone thalictroides</name>
    <dbReference type="NCBI Taxonomy" id="46969"/>
    <lineage>
        <taxon>Eukaryota</taxon>
        <taxon>Viridiplantae</taxon>
        <taxon>Streptophyta</taxon>
        <taxon>Embryophyta</taxon>
        <taxon>Tracheophyta</taxon>
        <taxon>Spermatophyta</taxon>
        <taxon>Magnoliopsida</taxon>
        <taxon>Ranunculales</taxon>
        <taxon>Ranunculaceae</taxon>
        <taxon>Thalictroideae</taxon>
        <taxon>Thalictrum</taxon>
    </lineage>
</organism>